<proteinExistence type="predicted"/>
<dbReference type="SUPFAM" id="SSF81383">
    <property type="entry name" value="F-box domain"/>
    <property type="match status" value="1"/>
</dbReference>
<dbReference type="Gene3D" id="3.80.10.10">
    <property type="entry name" value="Ribonuclease Inhibitor"/>
    <property type="match status" value="1"/>
</dbReference>
<reference evidence="3" key="1">
    <citation type="journal article" date="2014" name="Proc. Natl. Acad. Sci. U.S.A.">
        <title>Extensive sampling of basidiomycete genomes demonstrates inadequacy of the white-rot/brown-rot paradigm for wood decay fungi.</title>
        <authorList>
            <person name="Riley R."/>
            <person name="Salamov A.A."/>
            <person name="Brown D.W."/>
            <person name="Nagy L.G."/>
            <person name="Floudas D."/>
            <person name="Held B.W."/>
            <person name="Levasseur A."/>
            <person name="Lombard V."/>
            <person name="Morin E."/>
            <person name="Otillar R."/>
            <person name="Lindquist E.A."/>
            <person name="Sun H."/>
            <person name="LaButti K.M."/>
            <person name="Schmutz J."/>
            <person name="Jabbour D."/>
            <person name="Luo H."/>
            <person name="Baker S.E."/>
            <person name="Pisabarro A.G."/>
            <person name="Walton J.D."/>
            <person name="Blanchette R.A."/>
            <person name="Henrissat B."/>
            <person name="Martin F."/>
            <person name="Cullen D."/>
            <person name="Hibbett D.S."/>
            <person name="Grigoriev I.V."/>
        </authorList>
    </citation>
    <scope>NUCLEOTIDE SEQUENCE [LARGE SCALE GENOMIC DNA]</scope>
    <source>
        <strain evidence="3">CBS 339.88</strain>
    </source>
</reference>
<dbReference type="OrthoDB" id="2447803at2759"/>
<organism evidence="2 3">
    <name type="scientific">Galerina marginata (strain CBS 339.88)</name>
    <dbReference type="NCBI Taxonomy" id="685588"/>
    <lineage>
        <taxon>Eukaryota</taxon>
        <taxon>Fungi</taxon>
        <taxon>Dikarya</taxon>
        <taxon>Basidiomycota</taxon>
        <taxon>Agaricomycotina</taxon>
        <taxon>Agaricomycetes</taxon>
        <taxon>Agaricomycetidae</taxon>
        <taxon>Agaricales</taxon>
        <taxon>Agaricineae</taxon>
        <taxon>Strophariaceae</taxon>
        <taxon>Galerina</taxon>
    </lineage>
</organism>
<dbReference type="Pfam" id="PF12937">
    <property type="entry name" value="F-box-like"/>
    <property type="match status" value="1"/>
</dbReference>
<sequence>MRASGDLHGMHRVLCIPELLDMIFSFLDPASNVVNAQTCKRWSDIALDSLWKEVDDLHQLFGILAPLRVSEELYEFDRLPESADWKRFEKYANRVRRLVYEPDGLTPPRKMKQSVFDDVARTRTRLDILPNMHTLQWRAPLSISIMFMHSGIKSFTVWLPLQLETISPRPFFQDIAARMPNLASLDVRSYVPLRCIETEMANLLMLLSKLQRITLPRYYFTTCIAETLSGLEHLGIIEFQYVPEQGCGSVFDVSTFNPSLSEGSFPALWDHSMAVTFDDASRFFNLSFTPTNITMLYIDSYEIETPTALHNLLSVIAENCQLLKFLALLSLRDASLTTLAENPYDTGLMVTMDHLKPVLKLANLTALEFTQQYPLVLNPADIELLASSWPAIETLSLNSEPVHLSQSNLTLDALTPFARHCRKLHHLGLFIDATSIPQPPIASIVPFQSLKRLSMGVSIIEGPDAVALYLSKIVPLNVKLDCGITWEESDEADDGISNTIFQRCASWERVAELLPVLTELRKEERERTRVLEKELEDSRMRVKVITDTVALGVKLDISTCVMI</sequence>
<dbReference type="HOGENOM" id="CLU_021164_5_0_1"/>
<evidence type="ECO:0000313" key="3">
    <source>
        <dbReference type="Proteomes" id="UP000027222"/>
    </source>
</evidence>
<dbReference type="AlphaFoldDB" id="A0A067SXP7"/>
<dbReference type="Gene3D" id="1.20.1280.50">
    <property type="match status" value="1"/>
</dbReference>
<gene>
    <name evidence="2" type="ORF">GALMADRAFT_281781</name>
</gene>
<keyword evidence="3" id="KW-1185">Reference proteome</keyword>
<dbReference type="InterPro" id="IPR032675">
    <property type="entry name" value="LRR_dom_sf"/>
</dbReference>
<feature type="domain" description="F-box" evidence="1">
    <location>
        <begin position="17"/>
        <end position="54"/>
    </location>
</feature>
<protein>
    <recommendedName>
        <fullName evidence="1">F-box domain-containing protein</fullName>
    </recommendedName>
</protein>
<accession>A0A067SXP7</accession>
<evidence type="ECO:0000259" key="1">
    <source>
        <dbReference type="Pfam" id="PF12937"/>
    </source>
</evidence>
<dbReference type="Proteomes" id="UP000027222">
    <property type="component" value="Unassembled WGS sequence"/>
</dbReference>
<dbReference type="InterPro" id="IPR036047">
    <property type="entry name" value="F-box-like_dom_sf"/>
</dbReference>
<dbReference type="SUPFAM" id="SSF52047">
    <property type="entry name" value="RNI-like"/>
    <property type="match status" value="1"/>
</dbReference>
<dbReference type="InterPro" id="IPR001810">
    <property type="entry name" value="F-box_dom"/>
</dbReference>
<dbReference type="EMBL" id="KL142392">
    <property type="protein sequence ID" value="KDR71523.1"/>
    <property type="molecule type" value="Genomic_DNA"/>
</dbReference>
<dbReference type="STRING" id="685588.A0A067SXP7"/>
<dbReference type="CDD" id="cd09917">
    <property type="entry name" value="F-box_SF"/>
    <property type="match status" value="1"/>
</dbReference>
<evidence type="ECO:0000313" key="2">
    <source>
        <dbReference type="EMBL" id="KDR71523.1"/>
    </source>
</evidence>
<name>A0A067SXP7_GALM3</name>